<evidence type="ECO:0000313" key="4">
    <source>
        <dbReference type="Proteomes" id="UP000178098"/>
    </source>
</evidence>
<evidence type="ECO:0000313" key="3">
    <source>
        <dbReference type="EMBL" id="OGK29443.1"/>
    </source>
</evidence>
<comment type="caution">
    <text evidence="3">The sequence shown here is derived from an EMBL/GenBank/DDBJ whole genome shotgun (WGS) entry which is preliminary data.</text>
</comment>
<dbReference type="NCBIfam" id="TIGR01076">
    <property type="entry name" value="sortase_fam"/>
    <property type="match status" value="1"/>
</dbReference>
<proteinExistence type="predicted"/>
<reference evidence="3 4" key="1">
    <citation type="journal article" date="2016" name="Nat. Commun.">
        <title>Thousands of microbial genomes shed light on interconnected biogeochemical processes in an aquifer system.</title>
        <authorList>
            <person name="Anantharaman K."/>
            <person name="Brown C.T."/>
            <person name="Hug L.A."/>
            <person name="Sharon I."/>
            <person name="Castelle C.J."/>
            <person name="Probst A.J."/>
            <person name="Thomas B.C."/>
            <person name="Singh A."/>
            <person name="Wilkins M.J."/>
            <person name="Karaoz U."/>
            <person name="Brodie E.L."/>
            <person name="Williams K.H."/>
            <person name="Hubbard S.S."/>
            <person name="Banfield J.F."/>
        </authorList>
    </citation>
    <scope>NUCLEOTIDE SEQUENCE [LARGE SCALE GENOMIC DNA]</scope>
</reference>
<dbReference type="InterPro" id="IPR005754">
    <property type="entry name" value="Sortase"/>
</dbReference>
<accession>A0A1F7HEC2</accession>
<dbReference type="InterPro" id="IPR023365">
    <property type="entry name" value="Sortase_dom-sf"/>
</dbReference>
<dbReference type="SUPFAM" id="SSF63817">
    <property type="entry name" value="Sortase"/>
    <property type="match status" value="1"/>
</dbReference>
<dbReference type="Gene3D" id="2.40.260.10">
    <property type="entry name" value="Sortase"/>
    <property type="match status" value="1"/>
</dbReference>
<keyword evidence="1" id="KW-0378">Hydrolase</keyword>
<protein>
    <recommendedName>
        <fullName evidence="5">Sortase</fullName>
    </recommendedName>
</protein>
<evidence type="ECO:0008006" key="5">
    <source>
        <dbReference type="Google" id="ProtNLM"/>
    </source>
</evidence>
<keyword evidence="2" id="KW-0472">Membrane</keyword>
<dbReference type="AlphaFoldDB" id="A0A1F7HEC2"/>
<dbReference type="Pfam" id="PF04203">
    <property type="entry name" value="Sortase"/>
    <property type="match status" value="1"/>
</dbReference>
<name>A0A1F7HEC2_9BACT</name>
<dbReference type="GO" id="GO:0016787">
    <property type="term" value="F:hydrolase activity"/>
    <property type="evidence" value="ECO:0007669"/>
    <property type="project" value="UniProtKB-KW"/>
</dbReference>
<keyword evidence="2" id="KW-0812">Transmembrane</keyword>
<keyword evidence="2" id="KW-1133">Transmembrane helix</keyword>
<dbReference type="Proteomes" id="UP000178098">
    <property type="component" value="Unassembled WGS sequence"/>
</dbReference>
<organism evidence="3 4">
    <name type="scientific">Candidatus Roizmanbacteria bacterium RIFCSPHIGHO2_02_FULL_43_11</name>
    <dbReference type="NCBI Taxonomy" id="1802043"/>
    <lineage>
        <taxon>Bacteria</taxon>
        <taxon>Candidatus Roizmaniibacteriota</taxon>
    </lineage>
</organism>
<sequence length="253" mass="28370">MPLYSYKKKPIGVQKRILTAISYTTMTIGALFLFWSFYPVVASEMYNRIFIQSDVLAPVPGNQANSVERGLAVKGTQQAFSTNLVDYTKASAWFIDSGNLDIHAYSSDIKEYTLSIPKLAIEDARVVVAGDDLLKGLIHYLPENPPGINGTVNIFGHSTTPALAKIGDYKERDDYKSIFTYLPTLEIGDSFYVTVDTVRYTYEVYDRVIIRPDQISALEPKYDTSYINLYTCVPLGSYAKRLQVKARLKASPI</sequence>
<evidence type="ECO:0000256" key="2">
    <source>
        <dbReference type="SAM" id="Phobius"/>
    </source>
</evidence>
<dbReference type="EMBL" id="MFZT01000047">
    <property type="protein sequence ID" value="OGK29443.1"/>
    <property type="molecule type" value="Genomic_DNA"/>
</dbReference>
<gene>
    <name evidence="3" type="ORF">A3D08_01925</name>
</gene>
<evidence type="ECO:0000256" key="1">
    <source>
        <dbReference type="ARBA" id="ARBA00022801"/>
    </source>
</evidence>
<feature type="transmembrane region" description="Helical" evidence="2">
    <location>
        <begin position="20"/>
        <end position="38"/>
    </location>
</feature>